<dbReference type="GO" id="GO:0008810">
    <property type="term" value="F:cellulase activity"/>
    <property type="evidence" value="ECO:0007669"/>
    <property type="project" value="UniProtKB-EC"/>
</dbReference>
<keyword evidence="6" id="KW-0136">Cellulose degradation</keyword>
<gene>
    <name evidence="14" type="ORF">INT43_001023</name>
</gene>
<feature type="domain" description="CBM1" evidence="13">
    <location>
        <begin position="21"/>
        <end position="59"/>
    </location>
</feature>
<proteinExistence type="inferred from homology"/>
<evidence type="ECO:0000256" key="7">
    <source>
        <dbReference type="ARBA" id="ARBA00023277"/>
    </source>
</evidence>
<name>A0A8H7PK33_MORIS</name>
<evidence type="ECO:0000313" key="15">
    <source>
        <dbReference type="Proteomes" id="UP000654370"/>
    </source>
</evidence>
<dbReference type="Pfam" id="PF02015">
    <property type="entry name" value="Glyco_hydro_45"/>
    <property type="match status" value="1"/>
</dbReference>
<keyword evidence="4 12" id="KW-0732">Signal</keyword>
<dbReference type="Pfam" id="PF00734">
    <property type="entry name" value="CBM_1"/>
    <property type="match status" value="1"/>
</dbReference>
<reference evidence="14" key="1">
    <citation type="submission" date="2020-12" db="EMBL/GenBank/DDBJ databases">
        <title>Metabolic potential, ecology and presence of endohyphal bacteria is reflected in genomic diversity of Mucoromycotina.</title>
        <authorList>
            <person name="Muszewska A."/>
            <person name="Okrasinska A."/>
            <person name="Steczkiewicz K."/>
            <person name="Drgas O."/>
            <person name="Orlowska M."/>
            <person name="Perlinska-Lenart U."/>
            <person name="Aleksandrzak-Piekarczyk T."/>
            <person name="Szatraj K."/>
            <person name="Zielenkiewicz U."/>
            <person name="Pilsyk S."/>
            <person name="Malc E."/>
            <person name="Mieczkowski P."/>
            <person name="Kruszewska J.S."/>
            <person name="Biernat P."/>
            <person name="Pawlowska J."/>
        </authorList>
    </citation>
    <scope>NUCLEOTIDE SEQUENCE</scope>
    <source>
        <strain evidence="14">WA0000067209</strain>
    </source>
</reference>
<dbReference type="InterPro" id="IPR052288">
    <property type="entry name" value="GH45_Enzymes"/>
</dbReference>
<dbReference type="EC" id="3.2.1.4" evidence="3 10"/>
<comment type="caution">
    <text evidence="14">The sequence shown here is derived from an EMBL/GenBank/DDBJ whole genome shotgun (WGS) entry which is preliminary data.</text>
</comment>
<protein>
    <recommendedName>
        <fullName evidence="3 10">Cellulase</fullName>
        <ecNumber evidence="3 10">3.2.1.4</ecNumber>
    </recommendedName>
</protein>
<evidence type="ECO:0000256" key="12">
    <source>
        <dbReference type="SAM" id="SignalP"/>
    </source>
</evidence>
<keyword evidence="15" id="KW-1185">Reference proteome</keyword>
<dbReference type="SUPFAM" id="SSF57180">
    <property type="entry name" value="Cellulose-binding domain"/>
    <property type="match status" value="1"/>
</dbReference>
<dbReference type="SMART" id="SM00236">
    <property type="entry name" value="fCBD"/>
    <property type="match status" value="1"/>
</dbReference>
<feature type="signal peptide" evidence="12">
    <location>
        <begin position="1"/>
        <end position="19"/>
    </location>
</feature>
<dbReference type="PANTHER" id="PTHR39730">
    <property type="entry name" value="ENDOGLUCANASE 1"/>
    <property type="match status" value="1"/>
</dbReference>
<dbReference type="SUPFAM" id="SSF50685">
    <property type="entry name" value="Barwin-like endoglucanases"/>
    <property type="match status" value="1"/>
</dbReference>
<dbReference type="EMBL" id="JAEPQZ010000011">
    <property type="protein sequence ID" value="KAG2175376.1"/>
    <property type="molecule type" value="Genomic_DNA"/>
</dbReference>
<dbReference type="PROSITE" id="PS01140">
    <property type="entry name" value="GLYCOSYL_HYDROL_F45"/>
    <property type="match status" value="1"/>
</dbReference>
<evidence type="ECO:0000256" key="9">
    <source>
        <dbReference type="ARBA" id="ARBA00023326"/>
    </source>
</evidence>
<evidence type="ECO:0000256" key="11">
    <source>
        <dbReference type="SAM" id="MobiDB-lite"/>
    </source>
</evidence>
<comment type="similarity">
    <text evidence="2">Belongs to the glycosyl hydrolase 45 (cellulase K) family.</text>
</comment>
<keyword evidence="9" id="KW-0624">Polysaccharide degradation</keyword>
<dbReference type="InterPro" id="IPR000254">
    <property type="entry name" value="CBD"/>
</dbReference>
<dbReference type="GO" id="GO:0005576">
    <property type="term" value="C:extracellular region"/>
    <property type="evidence" value="ECO:0007669"/>
    <property type="project" value="InterPro"/>
</dbReference>
<evidence type="ECO:0000259" key="13">
    <source>
        <dbReference type="PROSITE" id="PS51164"/>
    </source>
</evidence>
<evidence type="ECO:0000256" key="2">
    <source>
        <dbReference type="ARBA" id="ARBA00007793"/>
    </source>
</evidence>
<dbReference type="PROSITE" id="PS00562">
    <property type="entry name" value="CBM1_1"/>
    <property type="match status" value="1"/>
</dbReference>
<dbReference type="InterPro" id="IPR036908">
    <property type="entry name" value="RlpA-like_sf"/>
</dbReference>
<dbReference type="PANTHER" id="PTHR39730:SF1">
    <property type="entry name" value="ENDOGLUCANASE 1"/>
    <property type="match status" value="1"/>
</dbReference>
<evidence type="ECO:0000256" key="10">
    <source>
        <dbReference type="PROSITE-ProRule" id="PRU10069"/>
    </source>
</evidence>
<feature type="active site" description="Nucleophile" evidence="10">
    <location>
        <position position="124"/>
    </location>
</feature>
<keyword evidence="8" id="KW-0326">Glycosidase</keyword>
<feature type="region of interest" description="Disordered" evidence="11">
    <location>
        <begin position="94"/>
        <end position="117"/>
    </location>
</feature>
<feature type="compositionally biased region" description="Low complexity" evidence="11">
    <location>
        <begin position="94"/>
        <end position="103"/>
    </location>
</feature>
<dbReference type="GO" id="GO:0030248">
    <property type="term" value="F:cellulose binding"/>
    <property type="evidence" value="ECO:0007669"/>
    <property type="project" value="InterPro"/>
</dbReference>
<dbReference type="InterPro" id="IPR035971">
    <property type="entry name" value="CBD_sf"/>
</dbReference>
<dbReference type="AlphaFoldDB" id="A0A8H7PK33"/>
<evidence type="ECO:0000256" key="1">
    <source>
        <dbReference type="ARBA" id="ARBA00000966"/>
    </source>
</evidence>
<evidence type="ECO:0000256" key="8">
    <source>
        <dbReference type="ARBA" id="ARBA00023295"/>
    </source>
</evidence>
<evidence type="ECO:0000256" key="5">
    <source>
        <dbReference type="ARBA" id="ARBA00022801"/>
    </source>
</evidence>
<dbReference type="OrthoDB" id="10035502at2759"/>
<dbReference type="Gene3D" id="2.40.40.10">
    <property type="entry name" value="RlpA-like domain"/>
    <property type="match status" value="1"/>
</dbReference>
<keyword evidence="5" id="KW-0378">Hydrolase</keyword>
<evidence type="ECO:0000256" key="3">
    <source>
        <dbReference type="ARBA" id="ARBA00012601"/>
    </source>
</evidence>
<organism evidence="14 15">
    <name type="scientific">Mortierella isabellina</name>
    <name type="common">Filamentous fungus</name>
    <name type="synonym">Umbelopsis isabellina</name>
    <dbReference type="NCBI Taxonomy" id="91625"/>
    <lineage>
        <taxon>Eukaryota</taxon>
        <taxon>Fungi</taxon>
        <taxon>Fungi incertae sedis</taxon>
        <taxon>Mucoromycota</taxon>
        <taxon>Mucoromycotina</taxon>
        <taxon>Umbelopsidomycetes</taxon>
        <taxon>Umbelopsidales</taxon>
        <taxon>Umbelopsidaceae</taxon>
        <taxon>Umbelopsis</taxon>
    </lineage>
</organism>
<accession>A0A8H7PK33</accession>
<sequence length="319" mass="31984">MKATLILSAISLFTAGAAAASCSALYGQCGGIGYTGPTCCPSGSTCVVQAGNAYYSQCLPSSNSGTASKAASTSSTSSKTTTTKSTAALASSTKTSTSSSSASPTLVPVSGGSSGTGTTTRYWDCCKPSCAWTGKGSVTAPVDSCAANGVSVLSPSTTSGCDGGTAYMCNNQQPWAINDNLAYGFAAATIAGLTEQDWCCTCYALKFTSGSVAGKTLVVQITNTGGDLGSNQFDLQLPGGGVGLFNGCSTQWGAPSTGWGAQYGGISSLSDCSSLPSQLQAGCQFRFGWFENADNPSVSFQQVQCPTQLTSITGCARTN</sequence>
<dbReference type="PROSITE" id="PS51164">
    <property type="entry name" value="CBM1_2"/>
    <property type="match status" value="1"/>
</dbReference>
<keyword evidence="7" id="KW-0119">Carbohydrate metabolism</keyword>
<evidence type="ECO:0000256" key="6">
    <source>
        <dbReference type="ARBA" id="ARBA00023001"/>
    </source>
</evidence>
<dbReference type="GO" id="GO:0030245">
    <property type="term" value="P:cellulose catabolic process"/>
    <property type="evidence" value="ECO:0007669"/>
    <property type="project" value="UniProtKB-KW"/>
</dbReference>
<dbReference type="PROSITE" id="PS51257">
    <property type="entry name" value="PROKAR_LIPOPROTEIN"/>
    <property type="match status" value="1"/>
</dbReference>
<evidence type="ECO:0000256" key="4">
    <source>
        <dbReference type="ARBA" id="ARBA00022729"/>
    </source>
</evidence>
<comment type="catalytic activity">
    <reaction evidence="1 10">
        <text>Endohydrolysis of (1-&gt;4)-beta-D-glucosidic linkages in cellulose, lichenin and cereal beta-D-glucans.</text>
        <dbReference type="EC" id="3.2.1.4"/>
    </reaction>
</comment>
<feature type="chain" id="PRO_5034534689" description="Cellulase" evidence="12">
    <location>
        <begin position="20"/>
        <end position="319"/>
    </location>
</feature>
<dbReference type="InterPro" id="IPR000334">
    <property type="entry name" value="Glyco_hydro_45"/>
</dbReference>
<evidence type="ECO:0000313" key="14">
    <source>
        <dbReference type="EMBL" id="KAG2175376.1"/>
    </source>
</evidence>
<dbReference type="Proteomes" id="UP000654370">
    <property type="component" value="Unassembled WGS sequence"/>
</dbReference>